<dbReference type="Proteomes" id="UP001193081">
    <property type="component" value="Unassembled WGS sequence"/>
</dbReference>
<dbReference type="EMBL" id="SIJK02000100">
    <property type="protein sequence ID" value="MBP1468822.1"/>
    <property type="molecule type" value="Genomic_DNA"/>
</dbReference>
<dbReference type="SUPFAM" id="SSF46894">
    <property type="entry name" value="C-terminal effector domain of the bipartite response regulators"/>
    <property type="match status" value="1"/>
</dbReference>
<feature type="domain" description="HTH luxR-type" evidence="1">
    <location>
        <begin position="65"/>
        <end position="121"/>
    </location>
</feature>
<dbReference type="RefSeq" id="WP_135481962.1">
    <property type="nucleotide sequence ID" value="NZ_SIJK02000100.1"/>
</dbReference>
<evidence type="ECO:0000313" key="2">
    <source>
        <dbReference type="EMBL" id="MBP1468822.1"/>
    </source>
</evidence>
<keyword evidence="3" id="KW-1185">Reference proteome</keyword>
<dbReference type="Pfam" id="PF00196">
    <property type="entry name" value="GerE"/>
    <property type="match status" value="1"/>
</dbReference>
<accession>A0ABS4DHA1</accession>
<comment type="caution">
    <text evidence="2">The sequence shown here is derived from an EMBL/GenBank/DDBJ whole genome shotgun (WGS) entry which is preliminary data.</text>
</comment>
<dbReference type="InterPro" id="IPR036388">
    <property type="entry name" value="WH-like_DNA-bd_sf"/>
</dbReference>
<evidence type="ECO:0000313" key="3">
    <source>
        <dbReference type="Proteomes" id="UP001193081"/>
    </source>
</evidence>
<protein>
    <recommendedName>
        <fullName evidence="1">HTH luxR-type domain-containing protein</fullName>
    </recommendedName>
</protein>
<reference evidence="2 3" key="1">
    <citation type="submission" date="2021-03" db="EMBL/GenBank/DDBJ databases">
        <authorList>
            <person name="Grouzdev D.S."/>
        </authorList>
    </citation>
    <scope>NUCLEOTIDE SEQUENCE [LARGE SCALE GENOMIC DNA]</scope>
    <source>
        <strain evidence="2 3">M50-1</strain>
    </source>
</reference>
<dbReference type="Gene3D" id="1.10.10.10">
    <property type="entry name" value="Winged helix-like DNA-binding domain superfamily/Winged helix DNA-binding domain"/>
    <property type="match status" value="1"/>
</dbReference>
<sequence>MIAVLDDVCLSVQNYALSTQGLTGNPSEFPSSLSVPAASERAFTLTVTATGLAGLTPFGVAHFTTLAVSSREIDVIWLSAQGLPNDAIADALGITLTTVNSHWRNIGAPRGLTRKEARLWAQEEVWRVRGEA</sequence>
<dbReference type="InterPro" id="IPR000792">
    <property type="entry name" value="Tscrpt_reg_LuxR_C"/>
</dbReference>
<dbReference type="SMART" id="SM00421">
    <property type="entry name" value="HTH_LUXR"/>
    <property type="match status" value="1"/>
</dbReference>
<organism evidence="2 3">
    <name type="scientific">Candidatus Chloroploca mongolica</name>
    <dbReference type="NCBI Taxonomy" id="2528176"/>
    <lineage>
        <taxon>Bacteria</taxon>
        <taxon>Bacillati</taxon>
        <taxon>Chloroflexota</taxon>
        <taxon>Chloroflexia</taxon>
        <taxon>Chloroflexales</taxon>
        <taxon>Chloroflexineae</taxon>
        <taxon>Oscillochloridaceae</taxon>
        <taxon>Candidatus Chloroploca</taxon>
    </lineage>
</organism>
<proteinExistence type="predicted"/>
<dbReference type="InterPro" id="IPR016032">
    <property type="entry name" value="Sig_transdc_resp-reg_C-effctor"/>
</dbReference>
<evidence type="ECO:0000259" key="1">
    <source>
        <dbReference type="SMART" id="SM00421"/>
    </source>
</evidence>
<name>A0ABS4DHA1_9CHLR</name>
<gene>
    <name evidence="2" type="ORF">EYB53_024135</name>
</gene>
<dbReference type="PRINTS" id="PR00038">
    <property type="entry name" value="HTHLUXR"/>
</dbReference>